<dbReference type="InterPro" id="IPR018496">
    <property type="entry name" value="PsdUridine_synth_RsuA/RluB_CS"/>
</dbReference>
<dbReference type="InterPro" id="IPR020094">
    <property type="entry name" value="TruA/RsuA/RluB/E/F_N"/>
</dbReference>
<organism evidence="5">
    <name type="scientific">freshwater metagenome</name>
    <dbReference type="NCBI Taxonomy" id="449393"/>
    <lineage>
        <taxon>unclassified sequences</taxon>
        <taxon>metagenomes</taxon>
        <taxon>ecological metagenomes</taxon>
    </lineage>
</organism>
<dbReference type="Gene3D" id="3.30.70.1560">
    <property type="entry name" value="Alpha-L RNA-binding motif"/>
    <property type="match status" value="1"/>
</dbReference>
<dbReference type="AlphaFoldDB" id="A0A6J6ND07"/>
<dbReference type="InterPro" id="IPR000748">
    <property type="entry name" value="PsdUridine_synth_RsuA/RluB/E/F"/>
</dbReference>
<dbReference type="SMART" id="SM00363">
    <property type="entry name" value="S4"/>
    <property type="match status" value="1"/>
</dbReference>
<dbReference type="InterPro" id="IPR050343">
    <property type="entry name" value="RsuA_PseudoU_synthase"/>
</dbReference>
<dbReference type="PROSITE" id="PS01149">
    <property type="entry name" value="PSI_RSU"/>
    <property type="match status" value="1"/>
</dbReference>
<dbReference type="PROSITE" id="PS50889">
    <property type="entry name" value="S4"/>
    <property type="match status" value="1"/>
</dbReference>
<feature type="region of interest" description="Disordered" evidence="3">
    <location>
        <begin position="1"/>
        <end position="21"/>
    </location>
</feature>
<dbReference type="NCBIfam" id="TIGR00093">
    <property type="entry name" value="pseudouridine synthase"/>
    <property type="match status" value="1"/>
</dbReference>
<dbReference type="InterPro" id="IPR002942">
    <property type="entry name" value="S4_RNA-bd"/>
</dbReference>
<dbReference type="PANTHER" id="PTHR47683:SF2">
    <property type="entry name" value="RNA-BINDING S4 DOMAIN-CONTAINING PROTEIN"/>
    <property type="match status" value="1"/>
</dbReference>
<dbReference type="Pfam" id="PF01479">
    <property type="entry name" value="S4"/>
    <property type="match status" value="1"/>
</dbReference>
<feature type="compositionally biased region" description="Basic and acidic residues" evidence="3">
    <location>
        <begin position="1"/>
        <end position="10"/>
    </location>
</feature>
<dbReference type="CDD" id="cd00165">
    <property type="entry name" value="S4"/>
    <property type="match status" value="1"/>
</dbReference>
<gene>
    <name evidence="5" type="ORF">UFOPK2370_00512</name>
</gene>
<dbReference type="GO" id="GO:0001522">
    <property type="term" value="P:pseudouridine synthesis"/>
    <property type="evidence" value="ECO:0007669"/>
    <property type="project" value="InterPro"/>
</dbReference>
<accession>A0A6J6ND07</accession>
<evidence type="ECO:0000313" key="5">
    <source>
        <dbReference type="EMBL" id="CAB4684037.1"/>
    </source>
</evidence>
<comment type="similarity">
    <text evidence="1">Belongs to the pseudouridine synthase RsuA family.</text>
</comment>
<dbReference type="FunFam" id="3.10.290.10:FF:000003">
    <property type="entry name" value="Pseudouridine synthase"/>
    <property type="match status" value="1"/>
</dbReference>
<dbReference type="InterPro" id="IPR020103">
    <property type="entry name" value="PsdUridine_synth_cat_dom_sf"/>
</dbReference>
<dbReference type="SUPFAM" id="SSF55174">
    <property type="entry name" value="Alpha-L RNA-binding motif"/>
    <property type="match status" value="1"/>
</dbReference>
<dbReference type="CDD" id="cd02870">
    <property type="entry name" value="PseudoU_synth_RsuA_like"/>
    <property type="match status" value="1"/>
</dbReference>
<dbReference type="InterPro" id="IPR036986">
    <property type="entry name" value="S4_RNA-bd_sf"/>
</dbReference>
<dbReference type="GO" id="GO:0006364">
    <property type="term" value="P:rRNA processing"/>
    <property type="evidence" value="ECO:0007669"/>
    <property type="project" value="UniProtKB-ARBA"/>
</dbReference>
<reference evidence="5" key="1">
    <citation type="submission" date="2020-05" db="EMBL/GenBank/DDBJ databases">
        <authorList>
            <person name="Chiriac C."/>
            <person name="Salcher M."/>
            <person name="Ghai R."/>
            <person name="Kavagutti S V."/>
        </authorList>
    </citation>
    <scope>NUCLEOTIDE SEQUENCE</scope>
</reference>
<dbReference type="SUPFAM" id="SSF55120">
    <property type="entry name" value="Pseudouridine synthase"/>
    <property type="match status" value="1"/>
</dbReference>
<dbReference type="Gene3D" id="3.10.290.10">
    <property type="entry name" value="RNA-binding S4 domain"/>
    <property type="match status" value="1"/>
</dbReference>
<evidence type="ECO:0000256" key="3">
    <source>
        <dbReference type="SAM" id="MobiDB-lite"/>
    </source>
</evidence>
<evidence type="ECO:0000259" key="4">
    <source>
        <dbReference type="SMART" id="SM00363"/>
    </source>
</evidence>
<proteinExistence type="inferred from homology"/>
<name>A0A6J6ND07_9ZZZZ</name>
<dbReference type="Gene3D" id="3.30.70.580">
    <property type="entry name" value="Pseudouridine synthase I, catalytic domain, N-terminal subdomain"/>
    <property type="match status" value="1"/>
</dbReference>
<dbReference type="GO" id="GO:0009982">
    <property type="term" value="F:pseudouridine synthase activity"/>
    <property type="evidence" value="ECO:0007669"/>
    <property type="project" value="InterPro"/>
</dbReference>
<dbReference type="PANTHER" id="PTHR47683">
    <property type="entry name" value="PSEUDOURIDINE SYNTHASE FAMILY PROTEIN-RELATED"/>
    <property type="match status" value="1"/>
</dbReference>
<sequence length="281" mass="30354">MPTSKSKAENSEAESSEAEQGVRLQKVMAAAGVASRRVCEDLIVRGQVTVNGKRVTELGTRVDPEVDRVTVSGTPIQLDVSKVYLALNKPVGVVSSMADENGRADLSQFVEGYERVFNVGRLDAETSGLIIMTNDGDLAHKLAHPKFGVTKTYVVRVQGVVEPGIVHKLLSGFELEDGFIKADKAKLVQVSIGESLLEIELHSGRNRIVRRMFDFLGHPVLGLVRKQFGSIQLGPLKVGKVRELSKVEIGALLKAAEGKSTRTSQAAKRAPHVNPAKARGK</sequence>
<keyword evidence="2" id="KW-0413">Isomerase</keyword>
<evidence type="ECO:0000256" key="1">
    <source>
        <dbReference type="ARBA" id="ARBA00008348"/>
    </source>
</evidence>
<feature type="region of interest" description="Disordered" evidence="3">
    <location>
        <begin position="260"/>
        <end position="281"/>
    </location>
</feature>
<protein>
    <submittedName>
        <fullName evidence="5">Unannotated protein</fullName>
    </submittedName>
</protein>
<dbReference type="Pfam" id="PF00849">
    <property type="entry name" value="PseudoU_synth_2"/>
    <property type="match status" value="1"/>
</dbReference>
<dbReference type="GO" id="GO:0003723">
    <property type="term" value="F:RNA binding"/>
    <property type="evidence" value="ECO:0007669"/>
    <property type="project" value="InterPro"/>
</dbReference>
<feature type="domain" description="RNA-binding S4" evidence="4">
    <location>
        <begin position="22"/>
        <end position="86"/>
    </location>
</feature>
<dbReference type="EMBL" id="CAEZXK010000009">
    <property type="protein sequence ID" value="CAB4684037.1"/>
    <property type="molecule type" value="Genomic_DNA"/>
</dbReference>
<evidence type="ECO:0000256" key="2">
    <source>
        <dbReference type="ARBA" id="ARBA00023235"/>
    </source>
</evidence>
<dbReference type="InterPro" id="IPR006145">
    <property type="entry name" value="PsdUridine_synth_RsuA/RluA"/>
</dbReference>
<dbReference type="InterPro" id="IPR042092">
    <property type="entry name" value="PsdUridine_s_RsuA/RluB/E/F_cat"/>
</dbReference>